<dbReference type="Gene3D" id="2.60.120.1350">
    <property type="entry name" value="Protein of unknown function DUF4465"/>
    <property type="match status" value="1"/>
</dbReference>
<accession>A0A9D9HEG2</accession>
<reference evidence="2" key="1">
    <citation type="submission" date="2020-10" db="EMBL/GenBank/DDBJ databases">
        <authorList>
            <person name="Gilroy R."/>
        </authorList>
    </citation>
    <scope>NUCLEOTIDE SEQUENCE</scope>
    <source>
        <strain evidence="2">D3-1215</strain>
    </source>
</reference>
<gene>
    <name evidence="2" type="ORF">IAC32_05130</name>
</gene>
<keyword evidence="1" id="KW-0732">Signal</keyword>
<feature type="chain" id="PRO_5038411582" evidence="1">
    <location>
        <begin position="22"/>
        <end position="849"/>
    </location>
</feature>
<dbReference type="Proteomes" id="UP000823637">
    <property type="component" value="Unassembled WGS sequence"/>
</dbReference>
<dbReference type="AlphaFoldDB" id="A0A9D9HEG2"/>
<comment type="caution">
    <text evidence="2">The sequence shown here is derived from an EMBL/GenBank/DDBJ whole genome shotgun (WGS) entry which is preliminary data.</text>
</comment>
<proteinExistence type="predicted"/>
<reference evidence="2" key="2">
    <citation type="journal article" date="2021" name="PeerJ">
        <title>Extensive microbial diversity within the chicken gut microbiome revealed by metagenomics and culture.</title>
        <authorList>
            <person name="Gilroy R."/>
            <person name="Ravi A."/>
            <person name="Getino M."/>
            <person name="Pursley I."/>
            <person name="Horton D.L."/>
            <person name="Alikhan N.F."/>
            <person name="Baker D."/>
            <person name="Gharbi K."/>
            <person name="Hall N."/>
            <person name="Watson M."/>
            <person name="Adriaenssens E.M."/>
            <person name="Foster-Nyarko E."/>
            <person name="Jarju S."/>
            <person name="Secka A."/>
            <person name="Antonio M."/>
            <person name="Oren A."/>
            <person name="Chaudhuri R.R."/>
            <person name="La Ragione R."/>
            <person name="Hildebrand F."/>
            <person name="Pallen M.J."/>
        </authorList>
    </citation>
    <scope>NUCLEOTIDE SEQUENCE</scope>
    <source>
        <strain evidence="2">D3-1215</strain>
    </source>
</reference>
<dbReference type="InterPro" id="IPR027828">
    <property type="entry name" value="DUF4465"/>
</dbReference>
<evidence type="ECO:0000313" key="2">
    <source>
        <dbReference type="EMBL" id="MBO8447108.1"/>
    </source>
</evidence>
<dbReference type="Pfam" id="PF14717">
    <property type="entry name" value="DUF4465"/>
    <property type="match status" value="1"/>
</dbReference>
<dbReference type="EMBL" id="JADIMR010000077">
    <property type="protein sequence ID" value="MBO8447108.1"/>
    <property type="molecule type" value="Genomic_DNA"/>
</dbReference>
<evidence type="ECO:0000256" key="1">
    <source>
        <dbReference type="SAM" id="SignalP"/>
    </source>
</evidence>
<organism evidence="2 3">
    <name type="scientific">Candidatus Enterocola intestinipullorum</name>
    <dbReference type="NCBI Taxonomy" id="2840783"/>
    <lineage>
        <taxon>Bacteria</taxon>
        <taxon>Pseudomonadati</taxon>
        <taxon>Bacteroidota</taxon>
        <taxon>Bacteroidia</taxon>
        <taxon>Bacteroidales</taxon>
        <taxon>Candidatus Enterocola</taxon>
    </lineage>
</organism>
<evidence type="ECO:0000313" key="3">
    <source>
        <dbReference type="Proteomes" id="UP000823637"/>
    </source>
</evidence>
<name>A0A9D9HEG2_9BACT</name>
<feature type="signal peptide" evidence="1">
    <location>
        <begin position="1"/>
        <end position="21"/>
    </location>
</feature>
<protein>
    <submittedName>
        <fullName evidence="2">DUF4465 domain-containing protein</fullName>
    </submittedName>
</protein>
<sequence length="849" mass="92380">MKKFLLSVATALSCMALQAQEATYNVSLTVPFGDEVFMGAKTKHFVPFTEHDPVEVENNEAEGKSVYRYDLPNGSGYSFKVSSTAQTVSAYKNHVSYAQKFTVNASTDMELDLTGNDDSGNPYLNVAGGEVKSYVNRDLQANNTYNVADIYVNGSYSGYNKLEAGETFQIVNLRNWEIVDNVVNNYFIEPDYHYEVLDENFEPSQSVISIDGNGVVTAKSAGTAFVLVTYDALKAPGQAGGADIFSSIWAENTGLMVFAVDAPETGIVPNITINEETNTDETQKACTVNVDSELDVFYYTQNENGYKYVFSPSNVTKVEIANPVVDKQSNTVAYNPFKEVAAQGGSYELILTEGRNIVKLSNASGSEYYVLKAKRAEVSVSPQKDFYETGDEVTVTFDNIFHPVNKLAGVYNMHAQMEYTDKQDGKTVSASRIQYNFAANEKARTITFTIGETDGDEYVLHGGVIRCTMFGNPYGGHREITYENGIAPNLSAANRNAVFGALPDIILPMRGSYDVKMIAEQGDVVLDLSKAVNSDDNSAVSYDGNGCWDRCYEVSDNLGVVSQIFSFAHYADDSWGAYYSGYVPANNGDDTDYTAEGWYGSHEWGNMAGGGVESAGEYGIYEDAAGNAVAGKGLPYMVLYGSSMPETPDGTAYIGMSGKTVLPKGVYIAMNPLAYYSIMNGDGFNQPFDEDGDFFDLIAVGFDADGNETGRAAMRLAEYDSSKGGLVMQDGWRWFDLSALGEVNGIDFCFNGSDYSEWGLNTPCYVDLDKLVVTPAQSSDVIVTEALQQVVRVRSILYNVPANSCVYVYSIGGALLCSLENVEGEVVLPRTGPAMIIKVVSAQGVQTLR</sequence>